<dbReference type="EMBL" id="CCKQ01011857">
    <property type="protein sequence ID" value="CDW83444.1"/>
    <property type="molecule type" value="Genomic_DNA"/>
</dbReference>
<gene>
    <name evidence="3" type="primary">Contig15759.g16795</name>
    <name evidence="3" type="ORF">STYLEM_12490</name>
</gene>
<dbReference type="Proteomes" id="UP000039865">
    <property type="component" value="Unassembled WGS sequence"/>
</dbReference>
<keyword evidence="2" id="KW-0812">Transmembrane</keyword>
<evidence type="ECO:0008006" key="5">
    <source>
        <dbReference type="Google" id="ProtNLM"/>
    </source>
</evidence>
<proteinExistence type="predicted"/>
<evidence type="ECO:0000256" key="1">
    <source>
        <dbReference type="SAM" id="MobiDB-lite"/>
    </source>
</evidence>
<feature type="transmembrane region" description="Helical" evidence="2">
    <location>
        <begin position="12"/>
        <end position="31"/>
    </location>
</feature>
<accession>A0A078AMR3</accession>
<feature type="transmembrane region" description="Helical" evidence="2">
    <location>
        <begin position="349"/>
        <end position="379"/>
    </location>
</feature>
<keyword evidence="2" id="KW-0472">Membrane</keyword>
<organism evidence="3 4">
    <name type="scientific">Stylonychia lemnae</name>
    <name type="common">Ciliate</name>
    <dbReference type="NCBI Taxonomy" id="5949"/>
    <lineage>
        <taxon>Eukaryota</taxon>
        <taxon>Sar</taxon>
        <taxon>Alveolata</taxon>
        <taxon>Ciliophora</taxon>
        <taxon>Intramacronucleata</taxon>
        <taxon>Spirotrichea</taxon>
        <taxon>Stichotrichia</taxon>
        <taxon>Sporadotrichida</taxon>
        <taxon>Oxytrichidae</taxon>
        <taxon>Stylonychinae</taxon>
        <taxon>Stylonychia</taxon>
    </lineage>
</organism>
<keyword evidence="4" id="KW-1185">Reference proteome</keyword>
<protein>
    <recommendedName>
        <fullName evidence="5">Transmembrane protein</fullName>
    </recommendedName>
</protein>
<feature type="region of interest" description="Disordered" evidence="1">
    <location>
        <begin position="989"/>
        <end position="1008"/>
    </location>
</feature>
<dbReference type="AlphaFoldDB" id="A0A078AMR3"/>
<evidence type="ECO:0000313" key="3">
    <source>
        <dbReference type="EMBL" id="CDW83444.1"/>
    </source>
</evidence>
<feature type="transmembrane region" description="Helical" evidence="2">
    <location>
        <begin position="317"/>
        <end position="342"/>
    </location>
</feature>
<evidence type="ECO:0000313" key="4">
    <source>
        <dbReference type="Proteomes" id="UP000039865"/>
    </source>
</evidence>
<sequence length="1008" mass="119470">MEAVGKTANPYIYGAVTFTLIFLATMLYALFKTFSIMKKLTIISKLMVRAQQEKDQDHMRFIHKQKTFRKQSDGEVFKDLKEKILNNKFSYEVIIEENFTFCQRFKYYSLKYNPFTYWILKQKQRPYVKKYTITLRFQNITHFLSIENYTAVVLLAMIFSQICTISINLLLTKLQQKQKCKYIKKAFDNPFEKEVDYAETKLTAEEQKMKSSKMMDQLSLKLNLNFLQQINQTNTNNNYTSEQMFSTQNETEQCQTYNTMTDLNSARTMLNKDDRFARSLARTTKDLELVRRKTGFYKISHRQLEEEINVQCGRFNIYTIIIIQLVLQFLFSGIVCVIFVSFTKEQMMYVFATFMLAVVSEILFLRQMFILAFCIYGHFRNRQIKIFRVEDYKLYPYYYRIIKKYSKLKQKINITEYEESDSFNTYQIEERRPESEQVSKSISKTEEVDIVSYAVHEDGSRLSIGHTDEAGMDHGLDQSELYENPYDFFYLNEKINQSETDQSERQEQEFEFQEDEAIHKSNIQDDLVDGGEVSDLENNMASNFIQTDLYKRVPMKNYHHKSKESLERLFRIQPIEYSTNIRQNLKQNSKIHTELSISALSTNMHRIGTTTQNDEWIVQSQERISEKEENDDDYLHLEKKGRMNTTKDIRKQNHFKENIRQTNIVSQPRVGHCQFWHHRRRRSQDLGLEIEYEQPKKPKIRNKSTDTSKFENNLFGMISGNSVLSSKRRLPNESISIQSEYEIIDKVIKGKKTPYGQAEIVIRQVVKKKKVPQIENVTSPYRSKIFGNNASITEESNSFDRDFGFHVDLFNLEFNNVPSKINKSLSYSETENPFAQTNKNMNTYHNTRRMFSRSFDHTQKKKLRQSVQKKILENFDNNSSPEVDKNIMMFKDSLIEPQFDNQDNDNDFILASSIHNIQQREKGRLEWNRERKQKYVYGQSIKTATMDRRETNRLQSMSQTRLPLQIPNLFGAFQSPYEENLPKTLLKQQAQQQQQLFTNGPRKTGRKI</sequence>
<reference evidence="3 4" key="1">
    <citation type="submission" date="2014-06" db="EMBL/GenBank/DDBJ databases">
        <authorList>
            <person name="Swart Estienne"/>
        </authorList>
    </citation>
    <scope>NUCLEOTIDE SEQUENCE [LARGE SCALE GENOMIC DNA]</scope>
    <source>
        <strain evidence="3 4">130c</strain>
    </source>
</reference>
<name>A0A078AMR3_STYLE</name>
<keyword evidence="2" id="KW-1133">Transmembrane helix</keyword>
<dbReference type="InParanoid" id="A0A078AMR3"/>
<evidence type="ECO:0000256" key="2">
    <source>
        <dbReference type="SAM" id="Phobius"/>
    </source>
</evidence>
<feature type="transmembrane region" description="Helical" evidence="2">
    <location>
        <begin position="149"/>
        <end position="171"/>
    </location>
</feature>